<keyword evidence="3 6" id="KW-0812">Transmembrane</keyword>
<evidence type="ECO:0000256" key="1">
    <source>
        <dbReference type="ARBA" id="ARBA00004141"/>
    </source>
</evidence>
<dbReference type="InterPro" id="IPR007248">
    <property type="entry name" value="Mpv17_PMP22"/>
</dbReference>
<comment type="similarity">
    <text evidence="2 6">Belongs to the peroxisomal membrane protein PXMP2/4 family.</text>
</comment>
<keyword evidence="8" id="KW-1185">Reference proteome</keyword>
<comment type="caution">
    <text evidence="7">The sequence shown here is derived from an EMBL/GenBank/DDBJ whole genome shotgun (WGS) entry which is preliminary data.</text>
</comment>
<keyword evidence="4 6" id="KW-1133">Transmembrane helix</keyword>
<dbReference type="EMBL" id="JAXQNO010000004">
    <property type="protein sequence ID" value="KAK4799640.1"/>
    <property type="molecule type" value="Genomic_DNA"/>
</dbReference>
<comment type="subcellular location">
    <subcellularLocation>
        <location evidence="1">Membrane</location>
        <topology evidence="1">Multi-pass membrane protein</topology>
    </subcellularLocation>
</comment>
<evidence type="ECO:0000256" key="5">
    <source>
        <dbReference type="ARBA" id="ARBA00023136"/>
    </source>
</evidence>
<gene>
    <name evidence="7" type="ORF">SAY86_025005</name>
</gene>
<evidence type="ECO:0000256" key="4">
    <source>
        <dbReference type="ARBA" id="ARBA00022989"/>
    </source>
</evidence>
<protein>
    <submittedName>
        <fullName evidence="7">Uncharacterized protein</fullName>
    </submittedName>
</protein>
<proteinExistence type="inferred from homology"/>
<dbReference type="PANTHER" id="PTHR11266:SF18">
    <property type="entry name" value="OS12G0508100 PROTEIN"/>
    <property type="match status" value="1"/>
</dbReference>
<feature type="transmembrane region" description="Helical" evidence="6">
    <location>
        <begin position="172"/>
        <end position="189"/>
    </location>
</feature>
<dbReference type="Pfam" id="PF04117">
    <property type="entry name" value="Mpv17_PMP22"/>
    <property type="match status" value="1"/>
</dbReference>
<feature type="transmembrane region" description="Helical" evidence="6">
    <location>
        <begin position="136"/>
        <end position="152"/>
    </location>
</feature>
<dbReference type="GO" id="GO:0005737">
    <property type="term" value="C:cytoplasm"/>
    <property type="evidence" value="ECO:0007669"/>
    <property type="project" value="TreeGrafter"/>
</dbReference>
<keyword evidence="5 6" id="KW-0472">Membrane</keyword>
<evidence type="ECO:0000256" key="6">
    <source>
        <dbReference type="RuleBase" id="RU363053"/>
    </source>
</evidence>
<name>A0AAN7RER8_TRANT</name>
<dbReference type="PANTHER" id="PTHR11266">
    <property type="entry name" value="PEROXISOMAL MEMBRANE PROTEIN 2, PXMP2 MPV17"/>
    <property type="match status" value="1"/>
</dbReference>
<evidence type="ECO:0000256" key="3">
    <source>
        <dbReference type="ARBA" id="ARBA00022692"/>
    </source>
</evidence>
<dbReference type="Proteomes" id="UP001346149">
    <property type="component" value="Unassembled WGS sequence"/>
</dbReference>
<evidence type="ECO:0000256" key="2">
    <source>
        <dbReference type="ARBA" id="ARBA00006824"/>
    </source>
</evidence>
<sequence length="264" mass="29861">MSGGLIRRSSNLLRTLQKQEVKSNHGHPLYQTRQFLGSQTQSRPYLGRFPNFPRKTRECSHLLPAAFSSSSSSSSSSGSASSKVGLVRWYLGMVKSRPIVTKSLTCALIYTAADLSSQTISKVQSDSYDLQRTLRMAWYGMAILGPSLHFWFNLVSKLFPKQDLVSTLKKMVMGQAIYGPIMTVVFFCVSARLKGETDEEIIARLKRDLIPTLLSGIMYWPMCDFITFKFLPVHLQPLMSNSFSYLWTIYLTYMASLEKVETAF</sequence>
<dbReference type="GO" id="GO:0016020">
    <property type="term" value="C:membrane"/>
    <property type="evidence" value="ECO:0007669"/>
    <property type="project" value="UniProtKB-SubCell"/>
</dbReference>
<evidence type="ECO:0000313" key="7">
    <source>
        <dbReference type="EMBL" id="KAK4799640.1"/>
    </source>
</evidence>
<organism evidence="7 8">
    <name type="scientific">Trapa natans</name>
    <name type="common">Water chestnut</name>
    <dbReference type="NCBI Taxonomy" id="22666"/>
    <lineage>
        <taxon>Eukaryota</taxon>
        <taxon>Viridiplantae</taxon>
        <taxon>Streptophyta</taxon>
        <taxon>Embryophyta</taxon>
        <taxon>Tracheophyta</taxon>
        <taxon>Spermatophyta</taxon>
        <taxon>Magnoliopsida</taxon>
        <taxon>eudicotyledons</taxon>
        <taxon>Gunneridae</taxon>
        <taxon>Pentapetalae</taxon>
        <taxon>rosids</taxon>
        <taxon>malvids</taxon>
        <taxon>Myrtales</taxon>
        <taxon>Lythraceae</taxon>
        <taxon>Trapa</taxon>
    </lineage>
</organism>
<reference evidence="7 8" key="1">
    <citation type="journal article" date="2023" name="Hortic Res">
        <title>Pangenome of water caltrop reveals structural variations and asymmetric subgenome divergence after allopolyploidization.</title>
        <authorList>
            <person name="Zhang X."/>
            <person name="Chen Y."/>
            <person name="Wang L."/>
            <person name="Yuan Y."/>
            <person name="Fang M."/>
            <person name="Shi L."/>
            <person name="Lu R."/>
            <person name="Comes H.P."/>
            <person name="Ma Y."/>
            <person name="Chen Y."/>
            <person name="Huang G."/>
            <person name="Zhou Y."/>
            <person name="Zheng Z."/>
            <person name="Qiu Y."/>
        </authorList>
    </citation>
    <scope>NUCLEOTIDE SEQUENCE [LARGE SCALE GENOMIC DNA]</scope>
    <source>
        <strain evidence="7">F231</strain>
    </source>
</reference>
<dbReference type="AlphaFoldDB" id="A0AAN7RER8"/>
<accession>A0AAN7RER8</accession>
<evidence type="ECO:0000313" key="8">
    <source>
        <dbReference type="Proteomes" id="UP001346149"/>
    </source>
</evidence>
<feature type="transmembrane region" description="Helical" evidence="6">
    <location>
        <begin position="209"/>
        <end position="231"/>
    </location>
</feature>